<dbReference type="Gene3D" id="3.20.20.80">
    <property type="entry name" value="Glycosidases"/>
    <property type="match status" value="1"/>
</dbReference>
<dbReference type="InterPro" id="IPR017853">
    <property type="entry name" value="GH"/>
</dbReference>
<evidence type="ECO:0000256" key="4">
    <source>
        <dbReference type="RuleBase" id="RU361185"/>
    </source>
</evidence>
<evidence type="ECO:0000256" key="5">
    <source>
        <dbReference type="SAM" id="SignalP"/>
    </source>
</evidence>
<dbReference type="InterPro" id="IPR048395">
    <property type="entry name" value="Glyco_hydro_31_C"/>
</dbReference>
<evidence type="ECO:0000313" key="8">
    <source>
        <dbReference type="EMBL" id="GAE16189.1"/>
    </source>
</evidence>
<evidence type="ECO:0000259" key="7">
    <source>
        <dbReference type="Pfam" id="PF21365"/>
    </source>
</evidence>
<proteinExistence type="inferred from homology"/>
<dbReference type="PANTHER" id="PTHR43053">
    <property type="entry name" value="GLYCOSIDASE FAMILY 31"/>
    <property type="match status" value="1"/>
</dbReference>
<reference evidence="8 9" key="1">
    <citation type="journal article" date="2014" name="Genome Announc.">
        <title>Draft Genome Sequences of Three Strains of Bacteroides pyogenes Isolated from a Cat and Swine.</title>
        <authorList>
            <person name="Sakamoto M."/>
            <person name="Oshima K."/>
            <person name="Suda W."/>
            <person name="Kitamura K."/>
            <person name="Iida T."/>
            <person name="Hattori M."/>
            <person name="Ohkuma M."/>
        </authorList>
    </citation>
    <scope>NUCLEOTIDE SEQUENCE [LARGE SCALE GENOMIC DNA]</scope>
    <source>
        <strain evidence="8 9">JCM 6292</strain>
    </source>
</reference>
<sequence length="527" mass="61124">MRNRFQFVFILWFVCCVSMAQQTTDITIKKGEYWWGGATALGSRMPYVEPLKEFDLAYENRNNQVSPLLVSSMGRYVWSDRPFRFSISDKIIRIESDYETVKVENGGNTLREAYLTASRKHFAPNGKLPDHRFFTMPQYNTWIELMYNQNEQDILTYARDILRNGFPRGIIMIDDNWQRYYGNFEFKPDKFLNPQAMVAELHRMGFKVMLWVSPFVSADTPEYRELAAQKLLLQDTSGEPAIIKWWNGQSACFDFTNSQAKAYFITQLRDMQRKYGIDGFKFDGGDNNFYHRSDLVPYRKGSISVDHTRAWAEIGCEFTFNEYRAGWQMGCRELVQRLGDKDYSWDALRLLIPDMIAAGLLGYAYACPDMIGGGSFLTFMNVDADKFDQRLIVRSAEVHALMSMMQFSVAPWRILSKENLDIVRRMAKLHADFANYIMACAKESAITGEPIVRSLEYVFPHQGYALIKDQFMLGEKYLVAPVVDERDVRDVVLPRGTWKDDEGKIHEGGRTVKIDAPLGRLPYFERM</sequence>
<keyword evidence="3 4" id="KW-0326">Glycosidase</keyword>
<feature type="domain" description="Glycosyl hydrolase family 31 C-terminal" evidence="7">
    <location>
        <begin position="448"/>
        <end position="526"/>
    </location>
</feature>
<evidence type="ECO:0000313" key="9">
    <source>
        <dbReference type="Proteomes" id="UP000018861"/>
    </source>
</evidence>
<feature type="chain" id="PRO_5004845974" evidence="5">
    <location>
        <begin position="21"/>
        <end position="527"/>
    </location>
</feature>
<evidence type="ECO:0000259" key="6">
    <source>
        <dbReference type="Pfam" id="PF01055"/>
    </source>
</evidence>
<dbReference type="Gene3D" id="2.60.40.1180">
    <property type="entry name" value="Golgi alpha-mannosidase II"/>
    <property type="match status" value="1"/>
</dbReference>
<dbReference type="InterPro" id="IPR050985">
    <property type="entry name" value="Alpha-glycosidase_related"/>
</dbReference>
<dbReference type="InterPro" id="IPR000322">
    <property type="entry name" value="Glyco_hydro_31_TIM"/>
</dbReference>
<dbReference type="EMBL" id="BAIQ01000029">
    <property type="protein sequence ID" value="GAE16189.1"/>
    <property type="molecule type" value="Genomic_DNA"/>
</dbReference>
<keyword evidence="2 4" id="KW-0378">Hydrolase</keyword>
<protein>
    <submittedName>
        <fullName evidence="8">Putative alpha-glucosidase II</fullName>
    </submittedName>
</protein>
<dbReference type="CDD" id="cd06592">
    <property type="entry name" value="GH31_NET37"/>
    <property type="match status" value="1"/>
</dbReference>
<comment type="caution">
    <text evidence="8">The sequence shown here is derived from an EMBL/GenBank/DDBJ whole genome shotgun (WGS) entry which is preliminary data.</text>
</comment>
<feature type="signal peptide" evidence="5">
    <location>
        <begin position="1"/>
        <end position="20"/>
    </location>
</feature>
<dbReference type="GO" id="GO:0004553">
    <property type="term" value="F:hydrolase activity, hydrolyzing O-glycosyl compounds"/>
    <property type="evidence" value="ECO:0007669"/>
    <property type="project" value="InterPro"/>
</dbReference>
<evidence type="ECO:0000256" key="3">
    <source>
        <dbReference type="ARBA" id="ARBA00023295"/>
    </source>
</evidence>
<dbReference type="Pfam" id="PF01055">
    <property type="entry name" value="Glyco_hydro_31_2nd"/>
    <property type="match status" value="1"/>
</dbReference>
<dbReference type="SUPFAM" id="SSF51011">
    <property type="entry name" value="Glycosyl hydrolase domain"/>
    <property type="match status" value="1"/>
</dbReference>
<comment type="similarity">
    <text evidence="1 4">Belongs to the glycosyl hydrolase 31 family.</text>
</comment>
<feature type="domain" description="Glycoside hydrolase family 31 TIM barrel" evidence="6">
    <location>
        <begin position="146"/>
        <end position="437"/>
    </location>
</feature>
<evidence type="ECO:0000256" key="2">
    <source>
        <dbReference type="ARBA" id="ARBA00022801"/>
    </source>
</evidence>
<dbReference type="AlphaFoldDB" id="W4PAJ9"/>
<keyword evidence="5" id="KW-0732">Signal</keyword>
<dbReference type="InterPro" id="IPR013780">
    <property type="entry name" value="Glyco_hydro_b"/>
</dbReference>
<dbReference type="PANTHER" id="PTHR43053:SF4">
    <property type="entry name" value="MYOGENESIS-REGULATING GLYCOSIDASE"/>
    <property type="match status" value="1"/>
</dbReference>
<organism evidence="8 9">
    <name type="scientific">Bacteroides pyogenes JCM 6292</name>
    <dbReference type="NCBI Taxonomy" id="1235809"/>
    <lineage>
        <taxon>Bacteria</taxon>
        <taxon>Pseudomonadati</taxon>
        <taxon>Bacteroidota</taxon>
        <taxon>Bacteroidia</taxon>
        <taxon>Bacteroidales</taxon>
        <taxon>Bacteroidaceae</taxon>
        <taxon>Bacteroides</taxon>
    </lineage>
</organism>
<evidence type="ECO:0000256" key="1">
    <source>
        <dbReference type="ARBA" id="ARBA00007806"/>
    </source>
</evidence>
<dbReference type="SUPFAM" id="SSF51445">
    <property type="entry name" value="(Trans)glycosidases"/>
    <property type="match status" value="1"/>
</dbReference>
<dbReference type="GO" id="GO:0005975">
    <property type="term" value="P:carbohydrate metabolic process"/>
    <property type="evidence" value="ECO:0007669"/>
    <property type="project" value="InterPro"/>
</dbReference>
<accession>W4PAJ9</accession>
<dbReference type="Pfam" id="PF21365">
    <property type="entry name" value="Glyco_hydro_31_3rd"/>
    <property type="match status" value="1"/>
</dbReference>
<dbReference type="Proteomes" id="UP000018861">
    <property type="component" value="Unassembled WGS sequence"/>
</dbReference>
<gene>
    <name evidence="8" type="ORF">JCM6292_2585</name>
</gene>
<name>W4PAJ9_9BACE</name>